<comment type="subcellular location">
    <subcellularLocation>
        <location evidence="1">Cell envelope</location>
    </subcellularLocation>
</comment>
<evidence type="ECO:0000313" key="7">
    <source>
        <dbReference type="Proteomes" id="UP000282837"/>
    </source>
</evidence>
<dbReference type="Gene3D" id="3.40.30.10">
    <property type="entry name" value="Glutaredoxin"/>
    <property type="match status" value="1"/>
</dbReference>
<dbReference type="Proteomes" id="UP000282837">
    <property type="component" value="Unassembled WGS sequence"/>
</dbReference>
<dbReference type="PROSITE" id="PS00194">
    <property type="entry name" value="THIOREDOXIN_1"/>
    <property type="match status" value="1"/>
</dbReference>
<evidence type="ECO:0000256" key="1">
    <source>
        <dbReference type="ARBA" id="ARBA00004196"/>
    </source>
</evidence>
<dbReference type="PROSITE" id="PS51352">
    <property type="entry name" value="THIOREDOXIN_2"/>
    <property type="match status" value="1"/>
</dbReference>
<dbReference type="EMBL" id="SACO01000002">
    <property type="protein sequence ID" value="RVU07133.1"/>
    <property type="molecule type" value="Genomic_DNA"/>
</dbReference>
<dbReference type="InterPro" id="IPR017937">
    <property type="entry name" value="Thioredoxin_CS"/>
</dbReference>
<comment type="caution">
    <text evidence="6">The sequence shown here is derived from an EMBL/GenBank/DDBJ whole genome shotgun (WGS) entry which is preliminary data.</text>
</comment>
<keyword evidence="7" id="KW-1185">Reference proteome</keyword>
<dbReference type="AlphaFoldDB" id="A0A437NB29"/>
<dbReference type="InterPro" id="IPR013766">
    <property type="entry name" value="Thioredoxin_domain"/>
</dbReference>
<dbReference type="InterPro" id="IPR036249">
    <property type="entry name" value="Thioredoxin-like_sf"/>
</dbReference>
<name>A0A437NB29_9SPHN</name>
<dbReference type="PANTHER" id="PTHR42852:SF13">
    <property type="entry name" value="PROTEIN DIPZ"/>
    <property type="match status" value="1"/>
</dbReference>
<feature type="compositionally biased region" description="Polar residues" evidence="4">
    <location>
        <begin position="63"/>
        <end position="76"/>
    </location>
</feature>
<organism evidence="6 7">
    <name type="scientific">Novosphingobium umbonatum</name>
    <dbReference type="NCBI Taxonomy" id="1908524"/>
    <lineage>
        <taxon>Bacteria</taxon>
        <taxon>Pseudomonadati</taxon>
        <taxon>Pseudomonadota</taxon>
        <taxon>Alphaproteobacteria</taxon>
        <taxon>Sphingomonadales</taxon>
        <taxon>Sphingomonadaceae</taxon>
        <taxon>Novosphingobium</taxon>
    </lineage>
</organism>
<keyword evidence="2" id="KW-0201">Cytochrome c-type biogenesis</keyword>
<proteinExistence type="predicted"/>
<reference evidence="6 7" key="1">
    <citation type="submission" date="2019-01" db="EMBL/GenBank/DDBJ databases">
        <authorList>
            <person name="Chen W.-M."/>
        </authorList>
    </citation>
    <scope>NUCLEOTIDE SEQUENCE [LARGE SCALE GENOMIC DNA]</scope>
    <source>
        <strain evidence="6 7">FSY-9</strain>
    </source>
</reference>
<dbReference type="GO" id="GO:0030313">
    <property type="term" value="C:cell envelope"/>
    <property type="evidence" value="ECO:0007669"/>
    <property type="project" value="UniProtKB-SubCell"/>
</dbReference>
<accession>A0A437NB29</accession>
<dbReference type="Pfam" id="PF08534">
    <property type="entry name" value="Redoxin"/>
    <property type="match status" value="1"/>
</dbReference>
<dbReference type="PANTHER" id="PTHR42852">
    <property type="entry name" value="THIOL:DISULFIDE INTERCHANGE PROTEIN DSBE"/>
    <property type="match status" value="1"/>
</dbReference>
<evidence type="ECO:0000256" key="2">
    <source>
        <dbReference type="ARBA" id="ARBA00022748"/>
    </source>
</evidence>
<dbReference type="CDD" id="cd02966">
    <property type="entry name" value="TlpA_like_family"/>
    <property type="match status" value="1"/>
</dbReference>
<dbReference type="SUPFAM" id="SSF52833">
    <property type="entry name" value="Thioredoxin-like"/>
    <property type="match status" value="1"/>
</dbReference>
<feature type="domain" description="Thioredoxin" evidence="5">
    <location>
        <begin position="83"/>
        <end position="220"/>
    </location>
</feature>
<dbReference type="OrthoDB" id="9799347at2"/>
<dbReference type="GO" id="GO:0015036">
    <property type="term" value="F:disulfide oxidoreductase activity"/>
    <property type="evidence" value="ECO:0007669"/>
    <property type="project" value="UniProtKB-ARBA"/>
</dbReference>
<sequence length="220" mass="23134">MMELGPSAKRPPHIWLEPAPVLSPFPCPSLTRIVLASLVLSPLLGGCDRQSGADKQPVAAPSSAANAGESASTGETAGSPDRSHKGSLLPDLTFHDGSGKVLRTAELKGKPVLINLWATWCGPCVAEMPKLDALAAKGAIRVVTISQDSGAAEKVAAFLKARSVKNLEPWLDPEGTAAGQWQVSTLPASIYYDANGREIWRMNGGMDWTGAQATQLLAEQ</sequence>
<evidence type="ECO:0000256" key="3">
    <source>
        <dbReference type="ARBA" id="ARBA00023284"/>
    </source>
</evidence>
<keyword evidence="3" id="KW-0676">Redox-active center</keyword>
<dbReference type="GO" id="GO:0017004">
    <property type="term" value="P:cytochrome complex assembly"/>
    <property type="evidence" value="ECO:0007669"/>
    <property type="project" value="UniProtKB-KW"/>
</dbReference>
<dbReference type="InterPro" id="IPR013740">
    <property type="entry name" value="Redoxin"/>
</dbReference>
<dbReference type="InterPro" id="IPR050553">
    <property type="entry name" value="Thioredoxin_ResA/DsbE_sf"/>
</dbReference>
<evidence type="ECO:0000256" key="4">
    <source>
        <dbReference type="SAM" id="MobiDB-lite"/>
    </source>
</evidence>
<evidence type="ECO:0000313" key="6">
    <source>
        <dbReference type="EMBL" id="RVU07133.1"/>
    </source>
</evidence>
<gene>
    <name evidence="6" type="ORF">EOE18_04075</name>
</gene>
<feature type="region of interest" description="Disordered" evidence="4">
    <location>
        <begin position="50"/>
        <end position="91"/>
    </location>
</feature>
<evidence type="ECO:0000259" key="5">
    <source>
        <dbReference type="PROSITE" id="PS51352"/>
    </source>
</evidence>
<protein>
    <submittedName>
        <fullName evidence="6">TlpA family protein disulfide reductase</fullName>
    </submittedName>
</protein>